<comment type="caution">
    <text evidence="1">The sequence shown here is derived from an EMBL/GenBank/DDBJ whole genome shotgun (WGS) entry which is preliminary data.</text>
</comment>
<dbReference type="Proteomes" id="UP000054618">
    <property type="component" value="Unassembled WGS sequence"/>
</dbReference>
<dbReference type="AlphaFoldDB" id="A0A0W0Y4C1"/>
<evidence type="ECO:0000313" key="1">
    <source>
        <dbReference type="EMBL" id="KTD51847.1"/>
    </source>
</evidence>
<dbReference type="PATRIC" id="fig|45073.5.peg.729"/>
<gene>
    <name evidence="1" type="ORF">Lqui_0691</name>
</gene>
<protein>
    <submittedName>
        <fullName evidence="1">Protein-tyrosine phosphatase</fullName>
    </submittedName>
</protein>
<dbReference type="RefSeq" id="WP_058506794.1">
    <property type="nucleotide sequence ID" value="NZ_CAAAIK010000011.1"/>
</dbReference>
<sequence>MIYFSYLYFLFTGIFHTEIHPFFLGDAKIQIIRQAGQGKTLVHLHENESTALQAAKLYVDSNGGTLITLHHSGKRNIVFYLKKQRYEFDPNRIFTDAGIKKTLTQYGNYSPSAHREVRRFAKAILELIPPGKVIAVHNNQGYSIQEYFPKHPLAPDAKALNYLRNSNFRNFFFVTRQEEFQRLKRLAFNVALQSDHAQDDGSLSYFLGKENYINIEAGYGQLTAQLQMLFNA</sequence>
<reference evidence="1 2" key="1">
    <citation type="submission" date="2015-11" db="EMBL/GenBank/DDBJ databases">
        <title>Genomic analysis of 38 Legionella species identifies large and diverse effector repertoires.</title>
        <authorList>
            <person name="Burstein D."/>
            <person name="Amaro F."/>
            <person name="Zusman T."/>
            <person name="Lifshitz Z."/>
            <person name="Cohen O."/>
            <person name="Gilbert J.A."/>
            <person name="Pupko T."/>
            <person name="Shuman H.A."/>
            <person name="Segal G."/>
        </authorList>
    </citation>
    <scope>NUCLEOTIDE SEQUENCE [LARGE SCALE GENOMIC DNA]</scope>
    <source>
        <strain evidence="1 2">CDC#1442-AUS-E</strain>
    </source>
</reference>
<keyword evidence="2" id="KW-1185">Reference proteome</keyword>
<organism evidence="1 2">
    <name type="scientific">Legionella quinlivanii</name>
    <dbReference type="NCBI Taxonomy" id="45073"/>
    <lineage>
        <taxon>Bacteria</taxon>
        <taxon>Pseudomonadati</taxon>
        <taxon>Pseudomonadota</taxon>
        <taxon>Gammaproteobacteria</taxon>
        <taxon>Legionellales</taxon>
        <taxon>Legionellaceae</taxon>
        <taxon>Legionella</taxon>
    </lineage>
</organism>
<proteinExistence type="predicted"/>
<name>A0A0W0Y4C1_9GAMM</name>
<dbReference type="STRING" id="45073.Lqui_0691"/>
<evidence type="ECO:0000313" key="2">
    <source>
        <dbReference type="Proteomes" id="UP000054618"/>
    </source>
</evidence>
<accession>A0A0W0Y4C1</accession>
<dbReference type="EMBL" id="LNYS01000006">
    <property type="protein sequence ID" value="KTD51847.1"/>
    <property type="molecule type" value="Genomic_DNA"/>
</dbReference>